<keyword evidence="4 6" id="KW-0058">Aromatic hydrocarbons catabolism</keyword>
<dbReference type="SUPFAM" id="SSF53474">
    <property type="entry name" value="alpha/beta-Hydrolases"/>
    <property type="match status" value="1"/>
</dbReference>
<dbReference type="Gene3D" id="3.40.50.1820">
    <property type="entry name" value="alpha/beta hydrolase"/>
    <property type="match status" value="1"/>
</dbReference>
<dbReference type="EC" id="3.3.2.9" evidence="6"/>
<comment type="similarity">
    <text evidence="3 6">Belongs to the peptidase S33 family.</text>
</comment>
<dbReference type="InterPro" id="IPR029058">
    <property type="entry name" value="AB_hydrolase_fold"/>
</dbReference>
<gene>
    <name evidence="11" type="primary">LOC113501364</name>
</gene>
<dbReference type="Proteomes" id="UP000322000">
    <property type="component" value="Chromosome 15"/>
</dbReference>
<dbReference type="GO" id="GO:0097176">
    <property type="term" value="P:epoxide metabolic process"/>
    <property type="evidence" value="ECO:0007669"/>
    <property type="project" value="TreeGrafter"/>
</dbReference>
<dbReference type="InParanoid" id="A0A7E5WCC2"/>
<dbReference type="GO" id="GO:0005789">
    <property type="term" value="C:endoplasmic reticulum membrane"/>
    <property type="evidence" value="ECO:0007669"/>
    <property type="project" value="UniProtKB-SubCell"/>
</dbReference>
<comment type="function">
    <text evidence="6">Catalyzes juvenile hormone hydrolysis.</text>
</comment>
<protein>
    <recommendedName>
        <fullName evidence="6">Epoxide hydrolase</fullName>
        <ecNumber evidence="6">3.3.2.9</ecNumber>
    </recommendedName>
</protein>
<evidence type="ECO:0000256" key="3">
    <source>
        <dbReference type="ARBA" id="ARBA00010088"/>
    </source>
</evidence>
<accession>A0A7E5WCC2</accession>
<evidence type="ECO:0000256" key="4">
    <source>
        <dbReference type="ARBA" id="ARBA00022797"/>
    </source>
</evidence>
<feature type="active site" description="Proton donor" evidence="7">
    <location>
        <position position="368"/>
    </location>
</feature>
<evidence type="ECO:0000256" key="8">
    <source>
        <dbReference type="SAM" id="SignalP"/>
    </source>
</evidence>
<dbReference type="KEGG" id="tnl:113501364"/>
<dbReference type="PANTHER" id="PTHR21661:SF35">
    <property type="entry name" value="EPOXIDE HYDROLASE"/>
    <property type="match status" value="1"/>
</dbReference>
<dbReference type="Pfam" id="PF06441">
    <property type="entry name" value="EHN"/>
    <property type="match status" value="1"/>
</dbReference>
<sequence length="457" mass="52956">MWLKFFFLWCVMANVYCWDIFKFSPLPRFDHEWWGPVHLKYQNDTRIRPFQMHFDEGMIQDLRYRLKNHRPFTPPLEGVGFEYGFNTAYLDGWVDYWSDHYPFQKQEDYLNQFPQYKTNIQGLDIHFLWVRPEVPHHIEVVPLLLLHGWPGSVREFYETIPLLTKVSEYRDFAVEVIAPSLPGFGFSDAAIRPGLGATEMGVVLRNLMHRLGFKKFYVQGGDWGGYIGLSIVTLYPKEVLGYHSNLPTSISPSALAIWALGSIYPPLVVDPYLAKRMYPLLNIIYGLTRETGYFHLQATKPDTLGVAMSDSPSGMLAYILQLFSSATRRRFYNRADGGLDEIYTRDELIDNLMIYWITNTFTTSSRIYAETANLRNIKMGVFAIPTPVPTWTIHASDEILYQSPTLLKIKFPNLLNSTILNTGGHFLALELPRVFADDVLHAIEAFRRYRKKNKLGY</sequence>
<feature type="active site" description="Nucleophile" evidence="7">
    <location>
        <position position="222"/>
    </location>
</feature>
<dbReference type="GO" id="GO:0033961">
    <property type="term" value="F:cis-stilbene-oxide hydrolase activity"/>
    <property type="evidence" value="ECO:0007669"/>
    <property type="project" value="UniProtKB-UniRule"/>
</dbReference>
<evidence type="ECO:0000313" key="11">
    <source>
        <dbReference type="RefSeq" id="XP_026738299.1"/>
    </source>
</evidence>
<evidence type="ECO:0000256" key="1">
    <source>
        <dbReference type="ARBA" id="ARBA00000221"/>
    </source>
</evidence>
<dbReference type="PRINTS" id="PR00412">
    <property type="entry name" value="EPOXHYDRLASE"/>
</dbReference>
<comment type="subcellular location">
    <subcellularLocation>
        <location evidence="6">Endoplasmic reticulum membrane</location>
    </subcellularLocation>
    <subcellularLocation>
        <location evidence="2">Microsome membrane</location>
        <topology evidence="2">Single-pass membrane protein</topology>
    </subcellularLocation>
</comment>
<feature type="signal peptide" evidence="8">
    <location>
        <begin position="1"/>
        <end position="17"/>
    </location>
</feature>
<keyword evidence="5 6" id="KW-0378">Hydrolase</keyword>
<dbReference type="RefSeq" id="XP_026738299.1">
    <property type="nucleotide sequence ID" value="XM_026882498.1"/>
</dbReference>
<keyword evidence="6" id="KW-0256">Endoplasmic reticulum</keyword>
<keyword evidence="8" id="KW-0732">Signal</keyword>
<comment type="catalytic activity">
    <reaction evidence="6">
        <text>cis-stilbene oxide + H2O = (1R,2R)-hydrobenzoin</text>
        <dbReference type="Rhea" id="RHEA:23900"/>
        <dbReference type="ChEBI" id="CHEBI:15377"/>
        <dbReference type="ChEBI" id="CHEBI:50004"/>
        <dbReference type="ChEBI" id="CHEBI:50014"/>
        <dbReference type="EC" id="3.3.2.9"/>
    </reaction>
</comment>
<organism evidence="10 11">
    <name type="scientific">Trichoplusia ni</name>
    <name type="common">Cabbage looper</name>
    <dbReference type="NCBI Taxonomy" id="7111"/>
    <lineage>
        <taxon>Eukaryota</taxon>
        <taxon>Metazoa</taxon>
        <taxon>Ecdysozoa</taxon>
        <taxon>Arthropoda</taxon>
        <taxon>Hexapoda</taxon>
        <taxon>Insecta</taxon>
        <taxon>Pterygota</taxon>
        <taxon>Neoptera</taxon>
        <taxon>Endopterygota</taxon>
        <taxon>Lepidoptera</taxon>
        <taxon>Glossata</taxon>
        <taxon>Ditrysia</taxon>
        <taxon>Noctuoidea</taxon>
        <taxon>Noctuidae</taxon>
        <taxon>Plusiinae</taxon>
        <taxon>Trichoplusia</taxon>
    </lineage>
</organism>
<reference evidence="11" key="1">
    <citation type="submission" date="2025-08" db="UniProtKB">
        <authorList>
            <consortium name="RefSeq"/>
        </authorList>
    </citation>
    <scope>IDENTIFICATION</scope>
</reference>
<dbReference type="FunCoup" id="A0A7E5WCC2">
    <property type="interactions" value="244"/>
</dbReference>
<proteinExistence type="inferred from homology"/>
<evidence type="ECO:0000256" key="6">
    <source>
        <dbReference type="PIRNR" id="PIRNR001112"/>
    </source>
</evidence>
<evidence type="ECO:0000256" key="7">
    <source>
        <dbReference type="PIRSR" id="PIRSR001112-1"/>
    </source>
</evidence>
<dbReference type="PIRSF" id="PIRSF001112">
    <property type="entry name" value="Epoxide_hydrolase"/>
    <property type="match status" value="1"/>
</dbReference>
<evidence type="ECO:0000256" key="5">
    <source>
        <dbReference type="ARBA" id="ARBA00022801"/>
    </source>
</evidence>
<comment type="catalytic activity">
    <reaction evidence="1 6">
        <text>1-(4-methoxyphenyl)-N-methyl-N-[(3-methyloxetan-3-yl)methyl]methanamine + H2O = 2-{[(4-methoxybenzyl)(methyl)amino]methyl}-2-methylpropane-1,3-diol</text>
        <dbReference type="Rhea" id="RHEA:55764"/>
        <dbReference type="ChEBI" id="CHEBI:15377"/>
        <dbReference type="ChEBI" id="CHEBI:139161"/>
        <dbReference type="ChEBI" id="CHEBI:139164"/>
        <dbReference type="EC" id="3.3.2.9"/>
    </reaction>
</comment>
<dbReference type="OrthoDB" id="7130006at2759"/>
<evidence type="ECO:0000313" key="10">
    <source>
        <dbReference type="Proteomes" id="UP000322000"/>
    </source>
</evidence>
<feature type="chain" id="PRO_5028990446" description="Epoxide hydrolase" evidence="8">
    <location>
        <begin position="18"/>
        <end position="457"/>
    </location>
</feature>
<keyword evidence="10" id="KW-1185">Reference proteome</keyword>
<keyword evidence="6" id="KW-0472">Membrane</keyword>
<evidence type="ECO:0000259" key="9">
    <source>
        <dbReference type="Pfam" id="PF06441"/>
    </source>
</evidence>
<dbReference type="InterPro" id="IPR016292">
    <property type="entry name" value="Epoxide_hydrolase"/>
</dbReference>
<name>A0A7E5WCC2_TRINI</name>
<dbReference type="InterPro" id="IPR000639">
    <property type="entry name" value="Epox_hydrolase-like"/>
</dbReference>
<dbReference type="PANTHER" id="PTHR21661">
    <property type="entry name" value="EPOXIDE HYDROLASE 1-RELATED"/>
    <property type="match status" value="1"/>
</dbReference>
<feature type="domain" description="Epoxide hydrolase N-terminal" evidence="9">
    <location>
        <begin position="47"/>
        <end position="156"/>
    </location>
</feature>
<dbReference type="GeneID" id="113501364"/>
<dbReference type="AlphaFoldDB" id="A0A7E5WCC2"/>
<dbReference type="InterPro" id="IPR010497">
    <property type="entry name" value="Epoxide_hydro_N"/>
</dbReference>
<evidence type="ECO:0000256" key="2">
    <source>
        <dbReference type="ARBA" id="ARBA00004111"/>
    </source>
</evidence>
<feature type="active site" description="Proton acceptor" evidence="7">
    <location>
        <position position="425"/>
    </location>
</feature>